<sequence>MTPIAVCIVSFRDPALIARCLDAVGRSSFTEFEVVLCENGGDAARARLAHSLPATLPGGQAVTLLDQSANLGYAGGLNACIAARPHAAAWWVLNPDAAPEPAALQALVDRLARGDCDAVGGTLYHPDGRIQALGGRWNPWLARAESIGIGTALDAPVDPRRVEALTNYLLGACMLIGPRFLAVAGPMRDDYFLYAEEIEWCLRARSRGMRLGFASGARICHGQGGTTGSAARIHHRPRLPVYLDERNKLHVVRDTAPARLLVAAPLAFLLAWARFGRRGAHAQWKAAMAGWWAGIRNQRGMPDWLS</sequence>
<proteinExistence type="inferred from homology"/>
<evidence type="ECO:0000256" key="1">
    <source>
        <dbReference type="ARBA" id="ARBA00006739"/>
    </source>
</evidence>
<dbReference type="GO" id="GO:0102096">
    <property type="term" value="F:decaprenyl-N-acetyl-alpha-D-glucosaminyl-pyrophosphate:dTDP-alpha-L-rhamnose rhamnosyltransferase activity"/>
    <property type="evidence" value="ECO:0007669"/>
    <property type="project" value="UniProtKB-EC"/>
</dbReference>
<evidence type="ECO:0000313" key="5">
    <source>
        <dbReference type="Proteomes" id="UP000197290"/>
    </source>
</evidence>
<dbReference type="PANTHER" id="PTHR43179">
    <property type="entry name" value="RHAMNOSYLTRANSFERASE WBBL"/>
    <property type="match status" value="1"/>
</dbReference>
<organism evidence="4 5">
    <name type="scientific">Sphingomonas dokdonensis</name>
    <dbReference type="NCBI Taxonomy" id="344880"/>
    <lineage>
        <taxon>Bacteria</taxon>
        <taxon>Pseudomonadati</taxon>
        <taxon>Pseudomonadota</taxon>
        <taxon>Alphaproteobacteria</taxon>
        <taxon>Sphingomonadales</taxon>
        <taxon>Sphingomonadaceae</taxon>
        <taxon>Sphingomonas</taxon>
    </lineage>
</organism>
<dbReference type="AlphaFoldDB" id="A0A245ZUM4"/>
<evidence type="ECO:0000313" key="4">
    <source>
        <dbReference type="EMBL" id="OWK33436.1"/>
    </source>
</evidence>
<dbReference type="InterPro" id="IPR029044">
    <property type="entry name" value="Nucleotide-diphossugar_trans"/>
</dbReference>
<comment type="caution">
    <text evidence="4">The sequence shown here is derived from an EMBL/GenBank/DDBJ whole genome shotgun (WGS) entry which is preliminary data.</text>
</comment>
<gene>
    <name evidence="4" type="primary">wbbL_1</name>
    <name evidence="4" type="ORF">SPDO_03150</name>
</gene>
<dbReference type="PANTHER" id="PTHR43179:SF12">
    <property type="entry name" value="GALACTOFURANOSYLTRANSFERASE GLFT2"/>
    <property type="match status" value="1"/>
</dbReference>
<evidence type="ECO:0000256" key="2">
    <source>
        <dbReference type="ARBA" id="ARBA00022676"/>
    </source>
</evidence>
<accession>A0A245ZUM4</accession>
<dbReference type="EC" id="2.4.1.289" evidence="4"/>
<protein>
    <submittedName>
        <fullName evidence="4">N-acetylglucosaminyl-diphospho-decaprenol L-rhamnosyltransferase</fullName>
        <ecNumber evidence="4">2.4.1.289</ecNumber>
    </submittedName>
</protein>
<reference evidence="4 5" key="1">
    <citation type="submission" date="2017-03" db="EMBL/GenBank/DDBJ databases">
        <title>Genome sequence of Sphingomonas dokdonensis DSM 21029.</title>
        <authorList>
            <person name="Poehlein A."/>
            <person name="Wuebbeler J.H."/>
            <person name="Steinbuechel A."/>
            <person name="Daniel R."/>
        </authorList>
    </citation>
    <scope>NUCLEOTIDE SEQUENCE [LARGE SCALE GENOMIC DNA]</scope>
    <source>
        <strain evidence="4 5">DSM 21029</strain>
    </source>
</reference>
<dbReference type="Pfam" id="PF13641">
    <property type="entry name" value="Glyco_tranf_2_3"/>
    <property type="match status" value="1"/>
</dbReference>
<keyword evidence="2 4" id="KW-0328">Glycosyltransferase</keyword>
<dbReference type="RefSeq" id="WP_245828981.1">
    <property type="nucleotide sequence ID" value="NZ_NBBI01000001.1"/>
</dbReference>
<keyword evidence="3 4" id="KW-0808">Transferase</keyword>
<dbReference type="EMBL" id="NBBI01000001">
    <property type="protein sequence ID" value="OWK33436.1"/>
    <property type="molecule type" value="Genomic_DNA"/>
</dbReference>
<comment type="similarity">
    <text evidence="1">Belongs to the glycosyltransferase 2 family.</text>
</comment>
<dbReference type="Proteomes" id="UP000197290">
    <property type="component" value="Unassembled WGS sequence"/>
</dbReference>
<dbReference type="SUPFAM" id="SSF53448">
    <property type="entry name" value="Nucleotide-diphospho-sugar transferases"/>
    <property type="match status" value="1"/>
</dbReference>
<keyword evidence="5" id="KW-1185">Reference proteome</keyword>
<evidence type="ECO:0000256" key="3">
    <source>
        <dbReference type="ARBA" id="ARBA00022679"/>
    </source>
</evidence>
<dbReference type="Gene3D" id="3.90.550.10">
    <property type="entry name" value="Spore Coat Polysaccharide Biosynthesis Protein SpsA, Chain A"/>
    <property type="match status" value="1"/>
</dbReference>
<name>A0A245ZUM4_9SPHN</name>